<dbReference type="HOGENOM" id="CLU_2989065_0_0_4"/>
<dbReference type="KEGG" id="cti:RALTA_B1062"/>
<dbReference type="Proteomes" id="UP000001692">
    <property type="component" value="Chromosome 2"/>
</dbReference>
<dbReference type="eggNOG" id="ENOG502ZKXK">
    <property type="taxonomic scope" value="Bacteria"/>
</dbReference>
<feature type="transmembrane region" description="Helical" evidence="1">
    <location>
        <begin position="31"/>
        <end position="55"/>
    </location>
</feature>
<protein>
    <submittedName>
        <fullName evidence="2">Uncharacterized protein</fullName>
    </submittedName>
</protein>
<evidence type="ECO:0000313" key="2">
    <source>
        <dbReference type="EMBL" id="CAQ71668.1"/>
    </source>
</evidence>
<keyword evidence="1" id="KW-1133">Transmembrane helix</keyword>
<proteinExistence type="predicted"/>
<gene>
    <name evidence="2" type="ordered locus">RALTA_B1062</name>
</gene>
<accession>B3R9U3</accession>
<evidence type="ECO:0000313" key="3">
    <source>
        <dbReference type="Proteomes" id="UP000001692"/>
    </source>
</evidence>
<organism evidence="2 3">
    <name type="scientific">Cupriavidus taiwanensis (strain DSM 17343 / BCRC 17206 / CCUG 44338 / CIP 107171 / LMG 19424 / R1)</name>
    <name type="common">Ralstonia taiwanensis (strain LMG 19424)</name>
    <dbReference type="NCBI Taxonomy" id="977880"/>
    <lineage>
        <taxon>Bacteria</taxon>
        <taxon>Pseudomonadati</taxon>
        <taxon>Pseudomonadota</taxon>
        <taxon>Betaproteobacteria</taxon>
        <taxon>Burkholderiales</taxon>
        <taxon>Burkholderiaceae</taxon>
        <taxon>Cupriavidus</taxon>
    </lineage>
</organism>
<evidence type="ECO:0000256" key="1">
    <source>
        <dbReference type="SAM" id="Phobius"/>
    </source>
</evidence>
<dbReference type="AlphaFoldDB" id="B3R9U3"/>
<sequence>MLPALAGGPQLTMAASGRCPMESIMSLRDSILLLGGWLVLCVTSGSMITFAAQVLPG</sequence>
<keyword evidence="3" id="KW-1185">Reference proteome</keyword>
<dbReference type="EMBL" id="CU633750">
    <property type="protein sequence ID" value="CAQ71668.1"/>
    <property type="molecule type" value="Genomic_DNA"/>
</dbReference>
<reference evidence="2 3" key="1">
    <citation type="journal article" date="2008" name="Genome Res.">
        <title>Genome sequence of the beta-rhizobium Cupriavidus taiwanensis and comparative genomics of rhizobia.</title>
        <authorList>
            <person name="Amadou C."/>
            <person name="Pascal G."/>
            <person name="Mangenot S."/>
            <person name="Glew M."/>
            <person name="Bontemps C."/>
            <person name="Capela D."/>
            <person name="Carrere S."/>
            <person name="Cruveiller S."/>
            <person name="Dossat C."/>
            <person name="Lajus A."/>
            <person name="Marchetti M."/>
            <person name="Poinsot V."/>
            <person name="Rouy Z."/>
            <person name="Servin B."/>
            <person name="Saad M."/>
            <person name="Schenowitz C."/>
            <person name="Barbe V."/>
            <person name="Batut J."/>
            <person name="Medigue C."/>
            <person name="Masson-Boivin C."/>
        </authorList>
    </citation>
    <scope>NUCLEOTIDE SEQUENCE [LARGE SCALE GENOMIC DNA]</scope>
    <source>
        <strain evidence="3">DSM 17343 / BCRC 17206 / CCUG 44338 / CIP 107171 / LMG 19424 / R1</strain>
    </source>
</reference>
<name>B3R9U3_CUPTR</name>
<keyword evidence="1" id="KW-0812">Transmembrane</keyword>
<keyword evidence="1" id="KW-0472">Membrane</keyword>